<evidence type="ECO:0000313" key="4">
    <source>
        <dbReference type="Proteomes" id="UP001519460"/>
    </source>
</evidence>
<sequence>MKGFLYAVFAAIVACTIGVPPVLRFAVDKEVRLDPQSLVDFYLRPFIPTAYSIDKRTNTDASVKLTSYQFKNCASPSNEQFVLSSLTLGPDPLSFPGPLTVAFNGQIKDTVDAPLKASVYLRKKVGDTWIKIPCIGNIGSCTYDDLCSFLDSVTCPGSFVSAGIPCKCPFKGGSYTLPTASFDVETALFPAGDYRGQANLTVNNDLITCIELNVTFE</sequence>
<dbReference type="InterPro" id="IPR036846">
    <property type="entry name" value="GM2-AP_sf"/>
</dbReference>
<name>A0ABD0KVK8_9CAEN</name>
<comment type="caution">
    <text evidence="3">The sequence shown here is derived from an EMBL/GenBank/DDBJ whole genome shotgun (WGS) entry which is preliminary data.</text>
</comment>
<dbReference type="PANTHER" id="PTHR17357">
    <property type="entry name" value="GM2 GANGLIOSIDE ACTIVATOR PROTEIN"/>
    <property type="match status" value="1"/>
</dbReference>
<organism evidence="3 4">
    <name type="scientific">Batillaria attramentaria</name>
    <dbReference type="NCBI Taxonomy" id="370345"/>
    <lineage>
        <taxon>Eukaryota</taxon>
        <taxon>Metazoa</taxon>
        <taxon>Spiralia</taxon>
        <taxon>Lophotrochozoa</taxon>
        <taxon>Mollusca</taxon>
        <taxon>Gastropoda</taxon>
        <taxon>Caenogastropoda</taxon>
        <taxon>Sorbeoconcha</taxon>
        <taxon>Cerithioidea</taxon>
        <taxon>Batillariidae</taxon>
        <taxon>Batillaria</taxon>
    </lineage>
</organism>
<dbReference type="Proteomes" id="UP001519460">
    <property type="component" value="Unassembled WGS sequence"/>
</dbReference>
<reference evidence="3 4" key="1">
    <citation type="journal article" date="2023" name="Sci. Data">
        <title>Genome assembly of the Korean intertidal mud-creeper Batillaria attramentaria.</title>
        <authorList>
            <person name="Patra A.K."/>
            <person name="Ho P.T."/>
            <person name="Jun S."/>
            <person name="Lee S.J."/>
            <person name="Kim Y."/>
            <person name="Won Y.J."/>
        </authorList>
    </citation>
    <scope>NUCLEOTIDE SEQUENCE [LARGE SCALE GENOMIC DNA]</scope>
    <source>
        <strain evidence="3">Wonlab-2016</strain>
    </source>
</reference>
<dbReference type="AlphaFoldDB" id="A0ABD0KVK8"/>
<dbReference type="Pfam" id="PF02221">
    <property type="entry name" value="E1_DerP2_DerF2"/>
    <property type="match status" value="1"/>
</dbReference>
<dbReference type="EMBL" id="JACVVK020000118">
    <property type="protein sequence ID" value="KAK7491164.1"/>
    <property type="molecule type" value="Genomic_DNA"/>
</dbReference>
<dbReference type="InterPro" id="IPR028996">
    <property type="entry name" value="GM2-AP"/>
</dbReference>
<gene>
    <name evidence="3" type="ORF">BaRGS_00017601</name>
</gene>
<evidence type="ECO:0000313" key="3">
    <source>
        <dbReference type="EMBL" id="KAK7491164.1"/>
    </source>
</evidence>
<dbReference type="Gene3D" id="2.70.220.10">
    <property type="entry name" value="Ganglioside GM2 activator"/>
    <property type="match status" value="1"/>
</dbReference>
<evidence type="ECO:0000256" key="1">
    <source>
        <dbReference type="ARBA" id="ARBA00022729"/>
    </source>
</evidence>
<dbReference type="SMART" id="SM00737">
    <property type="entry name" value="ML"/>
    <property type="match status" value="1"/>
</dbReference>
<dbReference type="PANTHER" id="PTHR17357:SF0">
    <property type="entry name" value="GANGLIOSIDE GM2 ACTIVATOR"/>
    <property type="match status" value="1"/>
</dbReference>
<protein>
    <recommendedName>
        <fullName evidence="2">MD-2-related lipid-recognition domain-containing protein</fullName>
    </recommendedName>
</protein>
<keyword evidence="4" id="KW-1185">Reference proteome</keyword>
<dbReference type="PROSITE" id="PS51257">
    <property type="entry name" value="PROKAR_LIPOPROTEIN"/>
    <property type="match status" value="1"/>
</dbReference>
<feature type="domain" description="MD-2-related lipid-recognition" evidence="2">
    <location>
        <begin position="70"/>
        <end position="214"/>
    </location>
</feature>
<dbReference type="InterPro" id="IPR003172">
    <property type="entry name" value="ML_dom"/>
</dbReference>
<dbReference type="SUPFAM" id="SSF63707">
    <property type="entry name" value="Ganglioside M2 (gm2) activator"/>
    <property type="match status" value="1"/>
</dbReference>
<evidence type="ECO:0000259" key="2">
    <source>
        <dbReference type="SMART" id="SM00737"/>
    </source>
</evidence>
<accession>A0ABD0KVK8</accession>
<proteinExistence type="predicted"/>
<keyword evidence="1" id="KW-0732">Signal</keyword>